<evidence type="ECO:0000313" key="2">
    <source>
        <dbReference type="Proteomes" id="UP001519535"/>
    </source>
</evidence>
<reference evidence="1 2" key="1">
    <citation type="submission" date="2021-05" db="EMBL/GenBank/DDBJ databases">
        <title>Mycobacterium acidophilum sp. nov., an extremely acid-tolerant member of the genus Mycobacterium.</title>
        <authorList>
            <person name="Xia J."/>
        </authorList>
    </citation>
    <scope>NUCLEOTIDE SEQUENCE [LARGE SCALE GENOMIC DNA]</scope>
    <source>
        <strain evidence="1 2">M1</strain>
    </source>
</reference>
<organism evidence="1 2">
    <name type="scientific">Mycolicibacter acidiphilus</name>
    <dbReference type="NCBI Taxonomy" id="2835306"/>
    <lineage>
        <taxon>Bacteria</taxon>
        <taxon>Bacillati</taxon>
        <taxon>Actinomycetota</taxon>
        <taxon>Actinomycetes</taxon>
        <taxon>Mycobacteriales</taxon>
        <taxon>Mycobacteriaceae</taxon>
        <taxon>Mycolicibacter</taxon>
    </lineage>
</organism>
<gene>
    <name evidence="1" type="ORF">KIH27_04295</name>
</gene>
<proteinExistence type="predicted"/>
<dbReference type="EMBL" id="JAHCLR010000005">
    <property type="protein sequence ID" value="MBS9532807.1"/>
    <property type="molecule type" value="Genomic_DNA"/>
</dbReference>
<evidence type="ECO:0000313" key="1">
    <source>
        <dbReference type="EMBL" id="MBS9532807.1"/>
    </source>
</evidence>
<name>A0ABS5REU5_9MYCO</name>
<accession>A0ABS5REU5</accession>
<comment type="caution">
    <text evidence="1">The sequence shown here is derived from an EMBL/GenBank/DDBJ whole genome shotgun (WGS) entry which is preliminary data.</text>
</comment>
<protein>
    <submittedName>
        <fullName evidence="1">Uncharacterized protein</fullName>
    </submittedName>
</protein>
<keyword evidence="2" id="KW-1185">Reference proteome</keyword>
<dbReference type="RefSeq" id="WP_214091697.1">
    <property type="nucleotide sequence ID" value="NZ_JAHCLR010000005.1"/>
</dbReference>
<dbReference type="Proteomes" id="UP001519535">
    <property type="component" value="Unassembled WGS sequence"/>
</dbReference>
<sequence length="229" mass="26046">MPWCQHPDQRCVAGFWDGQRWLIAQTSDQLMIEDRWIAFRDVVEVAYWNKRIRTVPSPAYQSSGQSRIARGFSITDVRGNFSMLDLGVASLVDVPELELAWKGVVEISRRFIEPLVARRILDQLRAGGEYSMKEVWKFLKLSNHGFSGRFLRSHEWRWSDFDHVVTNPCLDNVSPRGRNGQTRVWARSSPGAKPRIVTGFDVTVPNAVVLETLLPMCAAEFGGMPLNPS</sequence>